<sequence length="87" mass="8313">MKKILILAALAASIGACTPREQNAGTGALIGAGTGAVIGGLATGRAGGALAGAAIGGAGGAIIGSAATPDRVCYGRDEWGRRVRYAC</sequence>
<proteinExistence type="predicted"/>
<evidence type="ECO:0000313" key="2">
    <source>
        <dbReference type="EMBL" id="SEF55963.1"/>
    </source>
</evidence>
<dbReference type="AlphaFoldDB" id="A0A1H5SZF1"/>
<dbReference type="EMBL" id="FNUY01000001">
    <property type="protein sequence ID" value="SEF55963.1"/>
    <property type="molecule type" value="Genomic_DNA"/>
</dbReference>
<keyword evidence="3" id="KW-1185">Reference proteome</keyword>
<accession>A0A1H5SZF1</accession>
<reference evidence="2 3" key="1">
    <citation type="submission" date="2016-10" db="EMBL/GenBank/DDBJ databases">
        <authorList>
            <person name="de Groot N.N."/>
        </authorList>
    </citation>
    <scope>NUCLEOTIDE SEQUENCE [LARGE SCALE GENOMIC DNA]</scope>
    <source>
        <strain evidence="2 3">DSM 26656</strain>
    </source>
</reference>
<gene>
    <name evidence="2" type="ORF">SAMN04488115_101467</name>
</gene>
<feature type="domain" description="Glycine zipper" evidence="1">
    <location>
        <begin position="26"/>
        <end position="68"/>
    </location>
</feature>
<dbReference type="Pfam" id="PF13488">
    <property type="entry name" value="Gly-zipper_Omp"/>
    <property type="match status" value="1"/>
</dbReference>
<evidence type="ECO:0000259" key="1">
    <source>
        <dbReference type="Pfam" id="PF13488"/>
    </source>
</evidence>
<organism evidence="2 3">
    <name type="scientific">Bosea lathyri</name>
    <dbReference type="NCBI Taxonomy" id="1036778"/>
    <lineage>
        <taxon>Bacteria</taxon>
        <taxon>Pseudomonadati</taxon>
        <taxon>Pseudomonadota</taxon>
        <taxon>Alphaproteobacteria</taxon>
        <taxon>Hyphomicrobiales</taxon>
        <taxon>Boseaceae</taxon>
        <taxon>Bosea</taxon>
    </lineage>
</organism>
<dbReference type="PROSITE" id="PS51257">
    <property type="entry name" value="PROKAR_LIPOPROTEIN"/>
    <property type="match status" value="1"/>
</dbReference>
<evidence type="ECO:0000313" key="3">
    <source>
        <dbReference type="Proteomes" id="UP000236743"/>
    </source>
</evidence>
<name>A0A1H5SZF1_9HYPH</name>
<dbReference type="RefSeq" id="WP_103870836.1">
    <property type="nucleotide sequence ID" value="NZ_FNUY01000001.1"/>
</dbReference>
<dbReference type="Proteomes" id="UP000236743">
    <property type="component" value="Unassembled WGS sequence"/>
</dbReference>
<protein>
    <submittedName>
        <fullName evidence="2">Glycine zipper</fullName>
    </submittedName>
</protein>
<dbReference type="InterPro" id="IPR039567">
    <property type="entry name" value="Gly-zipper"/>
</dbReference>